<dbReference type="PANTHER" id="PTHR43377">
    <property type="entry name" value="BILIVERDIN REDUCTASE A"/>
    <property type="match status" value="1"/>
</dbReference>
<dbReference type="STRING" id="149040.A0A194X1G1"/>
<dbReference type="InterPro" id="IPR051450">
    <property type="entry name" value="Gfo/Idh/MocA_Oxidoreductases"/>
</dbReference>
<dbReference type="InParanoid" id="A0A194X1G1"/>
<evidence type="ECO:0000259" key="2">
    <source>
        <dbReference type="Pfam" id="PF02894"/>
    </source>
</evidence>
<dbReference type="Gene3D" id="3.30.360.10">
    <property type="entry name" value="Dihydrodipicolinate Reductase, domain 2"/>
    <property type="match status" value="1"/>
</dbReference>
<dbReference type="SUPFAM" id="SSF51735">
    <property type="entry name" value="NAD(P)-binding Rossmann-fold domains"/>
    <property type="match status" value="1"/>
</dbReference>
<dbReference type="RefSeq" id="XP_018068390.1">
    <property type="nucleotide sequence ID" value="XM_018205409.1"/>
</dbReference>
<dbReference type="Gene3D" id="3.40.50.720">
    <property type="entry name" value="NAD(P)-binding Rossmann-like Domain"/>
    <property type="match status" value="1"/>
</dbReference>
<keyword evidence="4" id="KW-1185">Reference proteome</keyword>
<dbReference type="Proteomes" id="UP000070700">
    <property type="component" value="Unassembled WGS sequence"/>
</dbReference>
<dbReference type="SUPFAM" id="SSF55347">
    <property type="entry name" value="Glyceraldehyde-3-phosphate dehydrogenase-like, C-terminal domain"/>
    <property type="match status" value="1"/>
</dbReference>
<dbReference type="GeneID" id="28815135"/>
<evidence type="ECO:0000313" key="4">
    <source>
        <dbReference type="Proteomes" id="UP000070700"/>
    </source>
</evidence>
<evidence type="ECO:0000313" key="3">
    <source>
        <dbReference type="EMBL" id="KUJ14035.1"/>
    </source>
</evidence>
<evidence type="ECO:0000259" key="1">
    <source>
        <dbReference type="Pfam" id="PF01408"/>
    </source>
</evidence>
<sequence>MIDSTSRSTTTSPPLNIILIGAGLIGPRHAESILKNPFTTLLALIDPSPATISLAATLTTTHYPSIPSFLSSSPQKADAAIICTPNSTHVSLALELISASIPLLVEKPISTTISDGKKLIDSAKEKDIKILISHHRRFNPYLIATKKCLDDKQLGTITAIQGTWSLLKTPSYFTGPGSWRQSSASGGVVLINLIHEIDLLQFLLGPITWVTALPTPKTRGFEAEEGAAILLKFESGVVGTFILSDATPSPWNFEMGTGENPLIGQVEGSEVGGFYRIFGTGGSLSVPDLRVWRGDWWEGMEREEVRVEREKVPFDEQLGHFVNVVRGAEEPGCSGEEGLRALVVCEAVKRSMGEGRAVEIKGFEIRCV</sequence>
<dbReference type="InterPro" id="IPR036291">
    <property type="entry name" value="NAD(P)-bd_dom_sf"/>
</dbReference>
<name>A0A194X1G1_MOLSC</name>
<dbReference type="AlphaFoldDB" id="A0A194X1G1"/>
<dbReference type="PANTHER" id="PTHR43377:SF1">
    <property type="entry name" value="BILIVERDIN REDUCTASE A"/>
    <property type="match status" value="1"/>
</dbReference>
<dbReference type="EMBL" id="KQ947421">
    <property type="protein sequence ID" value="KUJ14035.1"/>
    <property type="molecule type" value="Genomic_DNA"/>
</dbReference>
<dbReference type="KEGG" id="psco:LY89DRAFT_152107"/>
<organism evidence="3 4">
    <name type="scientific">Mollisia scopiformis</name>
    <name type="common">Conifer needle endophyte fungus</name>
    <name type="synonym">Phialocephala scopiformis</name>
    <dbReference type="NCBI Taxonomy" id="149040"/>
    <lineage>
        <taxon>Eukaryota</taxon>
        <taxon>Fungi</taxon>
        <taxon>Dikarya</taxon>
        <taxon>Ascomycota</taxon>
        <taxon>Pezizomycotina</taxon>
        <taxon>Leotiomycetes</taxon>
        <taxon>Helotiales</taxon>
        <taxon>Mollisiaceae</taxon>
        <taxon>Mollisia</taxon>
    </lineage>
</organism>
<feature type="domain" description="Gfo/Idh/MocA-like oxidoreductase C-terminal" evidence="2">
    <location>
        <begin position="146"/>
        <end position="360"/>
    </location>
</feature>
<dbReference type="InterPro" id="IPR004104">
    <property type="entry name" value="Gfo/Idh/MocA-like_OxRdtase_C"/>
</dbReference>
<dbReference type="Pfam" id="PF02894">
    <property type="entry name" value="GFO_IDH_MocA_C"/>
    <property type="match status" value="1"/>
</dbReference>
<dbReference type="Pfam" id="PF01408">
    <property type="entry name" value="GFO_IDH_MocA"/>
    <property type="match status" value="1"/>
</dbReference>
<accession>A0A194X1G1</accession>
<dbReference type="InterPro" id="IPR000683">
    <property type="entry name" value="Gfo/Idh/MocA-like_OxRdtase_N"/>
</dbReference>
<gene>
    <name evidence="3" type="ORF">LY89DRAFT_152107</name>
</gene>
<dbReference type="OrthoDB" id="64915at2759"/>
<feature type="domain" description="Gfo/Idh/MocA-like oxidoreductase N-terminal" evidence="1">
    <location>
        <begin position="16"/>
        <end position="130"/>
    </location>
</feature>
<reference evidence="3 4" key="1">
    <citation type="submission" date="2015-10" db="EMBL/GenBank/DDBJ databases">
        <title>Full genome of DAOMC 229536 Phialocephala scopiformis, a fungal endophyte of spruce producing the potent anti-insectan compound rugulosin.</title>
        <authorList>
            <consortium name="DOE Joint Genome Institute"/>
            <person name="Walker A.K."/>
            <person name="Frasz S.L."/>
            <person name="Seifert K.A."/>
            <person name="Miller J.D."/>
            <person name="Mondo S.J."/>
            <person name="Labutti K."/>
            <person name="Lipzen A."/>
            <person name="Dockter R."/>
            <person name="Kennedy M."/>
            <person name="Grigoriev I.V."/>
            <person name="Spatafora J.W."/>
        </authorList>
    </citation>
    <scope>NUCLEOTIDE SEQUENCE [LARGE SCALE GENOMIC DNA]</scope>
    <source>
        <strain evidence="3 4">CBS 120377</strain>
    </source>
</reference>
<protein>
    <submittedName>
        <fullName evidence="3">Oxidoreductase</fullName>
    </submittedName>
</protein>
<proteinExistence type="predicted"/>
<dbReference type="GO" id="GO:0000166">
    <property type="term" value="F:nucleotide binding"/>
    <property type="evidence" value="ECO:0007669"/>
    <property type="project" value="InterPro"/>
</dbReference>